<evidence type="ECO:0000256" key="3">
    <source>
        <dbReference type="SAM" id="MobiDB-lite"/>
    </source>
</evidence>
<organism evidence="5">
    <name type="scientific">Alexandrium monilatum</name>
    <dbReference type="NCBI Taxonomy" id="311494"/>
    <lineage>
        <taxon>Eukaryota</taxon>
        <taxon>Sar</taxon>
        <taxon>Alveolata</taxon>
        <taxon>Dinophyceae</taxon>
        <taxon>Gonyaulacales</taxon>
        <taxon>Pyrocystaceae</taxon>
        <taxon>Alexandrium</taxon>
    </lineage>
</organism>
<dbReference type="SUPFAM" id="SSF47473">
    <property type="entry name" value="EF-hand"/>
    <property type="match status" value="3"/>
</dbReference>
<sequence>MADVAAKKTQLKQKFRAHDKNGDGMLDFNEFLSLMEGLDTRTAHRLFEKCDTSGDGTISFDEFVDYIYTSEQRGQGRSTQARHARLAALNAPSTDSEDAGLWPDCQEVFNTYMGMDGKFEGKDLKKLCVDCKLFDRKFTKNDVDIVFAKCKTKGKNLVQYHEFENCVREIAKKKGIPTRAVQAAVAERKTIGVQQNATQADFVRFHDDKTTYTGSHIYNENHDGAGAEEGSRQERIRASTSPTRSNMAELPWDNVNTAFTAFCKGDEYMDGREFSQLCTDCLLFIRGKFTSADADVIFNKVKNRGERKIDFEQFKDACIQIAVKRDCSVADVQRAIIATSGPSLHGATQADHVRFHDDKSAYTGVHANNEFHM</sequence>
<dbReference type="CDD" id="cd00051">
    <property type="entry name" value="EFh"/>
    <property type="match status" value="1"/>
</dbReference>
<dbReference type="InterPro" id="IPR002048">
    <property type="entry name" value="EF_hand_dom"/>
</dbReference>
<dbReference type="AlphaFoldDB" id="A0A7S4RE31"/>
<dbReference type="GO" id="GO:0046785">
    <property type="term" value="P:microtubule polymerization"/>
    <property type="evidence" value="ECO:0007669"/>
    <property type="project" value="InterPro"/>
</dbReference>
<dbReference type="PANTHER" id="PTHR12932:SF9">
    <property type="entry name" value="TUBULIN POLYMERIZATION-PROMOTING PROTEIN HOMOLOG"/>
    <property type="match status" value="1"/>
</dbReference>
<dbReference type="PROSITE" id="PS50222">
    <property type="entry name" value="EF_HAND_2"/>
    <property type="match status" value="2"/>
</dbReference>
<dbReference type="Pfam" id="PF13499">
    <property type="entry name" value="EF-hand_7"/>
    <property type="match status" value="1"/>
</dbReference>
<dbReference type="InterPro" id="IPR018247">
    <property type="entry name" value="EF_Hand_1_Ca_BS"/>
</dbReference>
<name>A0A7S4RE31_9DINO</name>
<feature type="region of interest" description="Disordered" evidence="3">
    <location>
        <begin position="216"/>
        <end position="247"/>
    </location>
</feature>
<protein>
    <recommendedName>
        <fullName evidence="4">EF-hand domain-containing protein</fullName>
    </recommendedName>
</protein>
<dbReference type="PANTHER" id="PTHR12932">
    <property type="entry name" value="P25 ALPHA-RELATED"/>
    <property type="match status" value="1"/>
</dbReference>
<dbReference type="Gene3D" id="1.10.238.10">
    <property type="entry name" value="EF-hand"/>
    <property type="match status" value="3"/>
</dbReference>
<reference evidence="5" key="1">
    <citation type="submission" date="2021-01" db="EMBL/GenBank/DDBJ databases">
        <authorList>
            <person name="Corre E."/>
            <person name="Pelletier E."/>
            <person name="Niang G."/>
            <person name="Scheremetjew M."/>
            <person name="Finn R."/>
            <person name="Kale V."/>
            <person name="Holt S."/>
            <person name="Cochrane G."/>
            <person name="Meng A."/>
            <person name="Brown T."/>
            <person name="Cohen L."/>
        </authorList>
    </citation>
    <scope>NUCLEOTIDE SEQUENCE</scope>
    <source>
        <strain evidence="5">CCMP3105</strain>
    </source>
</reference>
<feature type="compositionally biased region" description="Basic and acidic residues" evidence="3">
    <location>
        <begin position="219"/>
        <end position="237"/>
    </location>
</feature>
<evidence type="ECO:0000259" key="4">
    <source>
        <dbReference type="PROSITE" id="PS50222"/>
    </source>
</evidence>
<dbReference type="GO" id="GO:0005874">
    <property type="term" value="C:microtubule"/>
    <property type="evidence" value="ECO:0007669"/>
    <property type="project" value="TreeGrafter"/>
</dbReference>
<dbReference type="GO" id="GO:0015631">
    <property type="term" value="F:tubulin binding"/>
    <property type="evidence" value="ECO:0007669"/>
    <property type="project" value="InterPro"/>
</dbReference>
<dbReference type="InterPro" id="IPR008907">
    <property type="entry name" value="TPP/p25"/>
</dbReference>
<dbReference type="GO" id="GO:0032273">
    <property type="term" value="P:positive regulation of protein polymerization"/>
    <property type="evidence" value="ECO:0007669"/>
    <property type="project" value="TreeGrafter"/>
</dbReference>
<dbReference type="SMART" id="SM00054">
    <property type="entry name" value="EFh"/>
    <property type="match status" value="2"/>
</dbReference>
<dbReference type="GO" id="GO:0005509">
    <property type="term" value="F:calcium ion binding"/>
    <property type="evidence" value="ECO:0007669"/>
    <property type="project" value="InterPro"/>
</dbReference>
<accession>A0A7S4RE31</accession>
<dbReference type="EMBL" id="HBNR01048824">
    <property type="protein sequence ID" value="CAE4611609.1"/>
    <property type="molecule type" value="Transcribed_RNA"/>
</dbReference>
<evidence type="ECO:0000256" key="2">
    <source>
        <dbReference type="ARBA" id="ARBA00022837"/>
    </source>
</evidence>
<feature type="domain" description="EF-hand" evidence="4">
    <location>
        <begin position="45"/>
        <end position="73"/>
    </location>
</feature>
<proteinExistence type="inferred from homology"/>
<dbReference type="Pfam" id="PF05517">
    <property type="entry name" value="p25-alpha"/>
    <property type="match status" value="2"/>
</dbReference>
<comment type="similarity">
    <text evidence="1">Belongs to the TPPP family.</text>
</comment>
<evidence type="ECO:0000313" key="5">
    <source>
        <dbReference type="EMBL" id="CAE4611609.1"/>
    </source>
</evidence>
<dbReference type="InterPro" id="IPR011992">
    <property type="entry name" value="EF-hand-dom_pair"/>
</dbReference>
<gene>
    <name evidence="5" type="ORF">AMON00008_LOCUS34106</name>
</gene>
<dbReference type="PROSITE" id="PS00018">
    <property type="entry name" value="EF_HAND_1"/>
    <property type="match status" value="2"/>
</dbReference>
<dbReference type="GO" id="GO:0001578">
    <property type="term" value="P:microtubule bundle formation"/>
    <property type="evidence" value="ECO:0007669"/>
    <property type="project" value="TreeGrafter"/>
</dbReference>
<keyword evidence="2" id="KW-0106">Calcium</keyword>
<feature type="domain" description="EF-hand" evidence="4">
    <location>
        <begin position="6"/>
        <end position="41"/>
    </location>
</feature>
<evidence type="ECO:0000256" key="1">
    <source>
        <dbReference type="ARBA" id="ARBA00010994"/>
    </source>
</evidence>